<evidence type="ECO:0000259" key="12">
    <source>
        <dbReference type="PROSITE" id="PS51233"/>
    </source>
</evidence>
<comment type="caution">
    <text evidence="13">The sequence shown here is derived from an EMBL/GenBank/DDBJ whole genome shotgun (WGS) entry which is preliminary data.</text>
</comment>
<keyword evidence="2 8" id="KW-0245">EGF-like domain</keyword>
<dbReference type="InterPro" id="IPR000742">
    <property type="entry name" value="EGF"/>
</dbReference>
<keyword evidence="7 8" id="KW-1015">Disulfide bond</keyword>
<dbReference type="Pfam" id="PF12662">
    <property type="entry name" value="cEGF"/>
    <property type="match status" value="1"/>
</dbReference>
<dbReference type="FunFam" id="2.10.25.10:FF:000240">
    <property type="entry name" value="Vitamin K-dependent protein S"/>
    <property type="match status" value="2"/>
</dbReference>
<dbReference type="SMART" id="SM00216">
    <property type="entry name" value="VWD"/>
    <property type="match status" value="1"/>
</dbReference>
<keyword evidence="3" id="KW-0812">Transmembrane</keyword>
<evidence type="ECO:0000256" key="7">
    <source>
        <dbReference type="ARBA" id="ARBA00023157"/>
    </source>
</evidence>
<feature type="region of interest" description="Disordered" evidence="9">
    <location>
        <begin position="1"/>
        <end position="23"/>
    </location>
</feature>
<feature type="compositionally biased region" description="Low complexity" evidence="9">
    <location>
        <begin position="11"/>
        <end position="23"/>
    </location>
</feature>
<evidence type="ECO:0000256" key="2">
    <source>
        <dbReference type="ARBA" id="ARBA00022536"/>
    </source>
</evidence>
<dbReference type="SMART" id="SM00181">
    <property type="entry name" value="EGF"/>
    <property type="match status" value="10"/>
</dbReference>
<dbReference type="GO" id="GO:0016020">
    <property type="term" value="C:membrane"/>
    <property type="evidence" value="ECO:0007669"/>
    <property type="project" value="UniProtKB-SubCell"/>
</dbReference>
<protein>
    <recommendedName>
        <fullName evidence="15">Mucin-like protein</fullName>
    </recommendedName>
</protein>
<dbReference type="CDD" id="cd00054">
    <property type="entry name" value="EGF_CA"/>
    <property type="match status" value="3"/>
</dbReference>
<comment type="subcellular location">
    <subcellularLocation>
        <location evidence="1">Membrane</location>
    </subcellularLocation>
</comment>
<evidence type="ECO:0000256" key="8">
    <source>
        <dbReference type="PROSITE-ProRule" id="PRU00076"/>
    </source>
</evidence>
<dbReference type="PROSITE" id="PS50856">
    <property type="entry name" value="AMOP"/>
    <property type="match status" value="1"/>
</dbReference>
<dbReference type="PROSITE" id="PS51233">
    <property type="entry name" value="VWFD"/>
    <property type="match status" value="1"/>
</dbReference>
<dbReference type="InterPro" id="IPR000152">
    <property type="entry name" value="EGF-type_Asp/Asn_hydroxyl_site"/>
</dbReference>
<dbReference type="SMART" id="SM00179">
    <property type="entry name" value="EGF_CA"/>
    <property type="match status" value="6"/>
</dbReference>
<evidence type="ECO:0000256" key="3">
    <source>
        <dbReference type="ARBA" id="ARBA00022692"/>
    </source>
</evidence>
<evidence type="ECO:0000256" key="5">
    <source>
        <dbReference type="ARBA" id="ARBA00022989"/>
    </source>
</evidence>
<dbReference type="PANTHER" id="PTHR13802">
    <property type="entry name" value="MUCIN 4-RELATED"/>
    <property type="match status" value="1"/>
</dbReference>
<dbReference type="InterPro" id="IPR005533">
    <property type="entry name" value="AMOP_dom"/>
</dbReference>
<dbReference type="PANTHER" id="PTHR13802:SF52">
    <property type="entry name" value="MUCIN-4"/>
    <property type="match status" value="1"/>
</dbReference>
<dbReference type="Pfam" id="PF06119">
    <property type="entry name" value="NIDO"/>
    <property type="match status" value="2"/>
</dbReference>
<evidence type="ECO:0000259" key="11">
    <source>
        <dbReference type="PROSITE" id="PS50856"/>
    </source>
</evidence>
<feature type="domain" description="EGF-like" evidence="10">
    <location>
        <begin position="1246"/>
        <end position="1287"/>
    </location>
</feature>
<evidence type="ECO:0000259" key="10">
    <source>
        <dbReference type="PROSITE" id="PS50026"/>
    </source>
</evidence>
<dbReference type="SMART" id="SM00723">
    <property type="entry name" value="AMOP"/>
    <property type="match status" value="1"/>
</dbReference>
<dbReference type="InterPro" id="IPR049883">
    <property type="entry name" value="NOTCH1_EGF-like"/>
</dbReference>
<evidence type="ECO:0000256" key="4">
    <source>
        <dbReference type="ARBA" id="ARBA00022737"/>
    </source>
</evidence>
<dbReference type="Proteomes" id="UP001634394">
    <property type="component" value="Unassembled WGS sequence"/>
</dbReference>
<dbReference type="PROSITE" id="PS01187">
    <property type="entry name" value="EGF_CA"/>
    <property type="match status" value="2"/>
</dbReference>
<dbReference type="InterPro" id="IPR018097">
    <property type="entry name" value="EGF_Ca-bd_CS"/>
</dbReference>
<dbReference type="SUPFAM" id="SSF57196">
    <property type="entry name" value="EGF/Laminin"/>
    <property type="match status" value="1"/>
</dbReference>
<dbReference type="Gene3D" id="2.10.25.10">
    <property type="entry name" value="Laminin"/>
    <property type="match status" value="8"/>
</dbReference>
<dbReference type="EMBL" id="JBJQND010000013">
    <property type="protein sequence ID" value="KAL3857455.1"/>
    <property type="molecule type" value="Genomic_DNA"/>
</dbReference>
<name>A0ABD3VA80_SINWO</name>
<feature type="domain" description="EGF-like" evidence="10">
    <location>
        <begin position="1331"/>
        <end position="1371"/>
    </location>
</feature>
<dbReference type="InterPro" id="IPR051495">
    <property type="entry name" value="Epithelial_Barrier/Signaling"/>
</dbReference>
<dbReference type="InterPro" id="IPR026823">
    <property type="entry name" value="cEGF"/>
</dbReference>
<evidence type="ECO:0008006" key="15">
    <source>
        <dbReference type="Google" id="ProtNLM"/>
    </source>
</evidence>
<keyword evidence="4" id="KW-0677">Repeat</keyword>
<dbReference type="InterPro" id="IPR003886">
    <property type="entry name" value="NIDO_dom"/>
</dbReference>
<dbReference type="Pfam" id="PF00094">
    <property type="entry name" value="VWD"/>
    <property type="match status" value="1"/>
</dbReference>
<feature type="domain" description="EGF-like" evidence="10">
    <location>
        <begin position="1164"/>
        <end position="1202"/>
    </location>
</feature>
<accession>A0ABD3VA80</accession>
<evidence type="ECO:0000256" key="6">
    <source>
        <dbReference type="ARBA" id="ARBA00023136"/>
    </source>
</evidence>
<dbReference type="PROSITE" id="PS50026">
    <property type="entry name" value="EGF_3"/>
    <property type="match status" value="4"/>
</dbReference>
<feature type="disulfide bond" evidence="8">
    <location>
        <begin position="1042"/>
        <end position="1052"/>
    </location>
</feature>
<sequence length="1441" mass="161129">MSSVTGVTGVQSNTTTSTENTAQSTPSACNVIAFDNSSDFNFYYGSIHGDTQLKILDYCDVNRITPIPVFGNYHNLLYVCDHGIVSFNNSYTGYIPSLLTNAQGLSLLAAYHSDSDPRNPCSVLYYHIYDAAINASISDEHNVRTAEALVKYMTGRTSFTATFLLVVTWHKILYFPSSQQNPNHSVSYQLVLVSDGQNTYTMYKYFPGEMKFNRSIDVFIGYMFTTGEYFQHPLSFTTGALRIDQHVETKGEKGILFYPLTHEVKNKTEDQRFEFGQNIGDQSLSNVDDNCTDVQNSYRIPLFTNLHTKIYVCSNGIVTFDKPFTATSLQKKYNPKKTKIDILMPYLTDIQISFDGQIYYQVNDVTKDSDFRKRPNVINAESIVRELKTNTRYFEAQFLLVVTWLRARPYDAVERRTGLIFYQLTNAPYQKNIYRHKCIKWYARNSPGRQIYSDAMTQLPECPCTLDFLRRDPRYVWLSLSQGEADCSYLRFSWWFNPSGVGKTCCYSNSSDHHFLQSGPYAGGFVRYHPWLFYNWHVQEDLQMREYCCDREDLCDLYHGLRPIGTCYTTFPLQFAIFWGDPHIETLDGRKYTFNGLGEYTLINMESGNTTFSLQARTARVEKKDGNLSDATIFSAFAAKDDRNVHINVELNRTKNGLLVFVNTGSGVNFDDYTIPFADESFPFTVNNENVSLLRTDETKAFQAVFSSGISMTVALGMQMLSIAVVIPKTFSGKTKGLLGNFDGNDTNEFICANGTLLENTIQDREIFQFGQSWRTSENESIFRYPTGKGHADFSDPTFIPQFLDEADPEIVANATEICGEENQECIFDLVFTENNDIAQETLQIEIKASQDQIKMDNTIPSIKGPDLLQVVLNKTVTYFLNATDDGTFQYKFLSNDVGAILTVNEDHTANVSFRVTDVSPIVISVIAEDVAGVQSVPSEPEIVLCTGCNGHGICNFNIYSENSQASAKFKYSVCVCDSPWSGANCEEDYDGCSSFPCSTLRNCTDIPADMHNLTGKGYNCSDCPSGYNLNETQKCQDINECLIKHDCNQSCQNTEGTYVCSCSSGFRLHSDGKTCQDIDECSEATSKCDQICTNTAGGYNCSCFGGFTYNSTSQQCLSVTVSSACMQLNCTQTSGCATNSDGNATCFCRIGYHLTNDGVHCKDDDECTQNACQQTCHNTDGSYQCSCYAGYKLDSDKKTCKPCDILTFGENCNQTCQCGQGVERCDTVKGCVCKAGWTGSTCEADVNECNEPNVCANALKVCVNTNGSYECNCVSGYIKDENGTCIDINECMDPVVNLCEQVCVNTPGAFFCSCNTGFTIHSENKTNCIDIDECSNGQSGCQHICKNTAGKFACDCYYGYSLAADRKTCDPVEDPCSTYSNLNCSHICLLVDNTTSCSCKQGFELMEDQQTCREQEKMQSKRTIAARYNACFRRCHIFLY</sequence>
<dbReference type="Pfam" id="PF07645">
    <property type="entry name" value="EGF_CA"/>
    <property type="match status" value="4"/>
</dbReference>
<dbReference type="PROSITE" id="PS00010">
    <property type="entry name" value="ASX_HYDROXYL"/>
    <property type="match status" value="4"/>
</dbReference>
<feature type="compositionally biased region" description="Polar residues" evidence="9">
    <location>
        <begin position="1"/>
        <end position="10"/>
    </location>
</feature>
<dbReference type="SUPFAM" id="SSF57184">
    <property type="entry name" value="Growth factor receptor domain"/>
    <property type="match status" value="3"/>
</dbReference>
<feature type="domain" description="EGF-like" evidence="10">
    <location>
        <begin position="1038"/>
        <end position="1077"/>
    </location>
</feature>
<keyword evidence="5" id="KW-1133">Transmembrane helix</keyword>
<reference evidence="13 14" key="1">
    <citation type="submission" date="2024-11" db="EMBL/GenBank/DDBJ databases">
        <title>Chromosome-level genome assembly of the freshwater bivalve Anodonta woodiana.</title>
        <authorList>
            <person name="Chen X."/>
        </authorList>
    </citation>
    <scope>NUCLEOTIDE SEQUENCE [LARGE SCALE GENOMIC DNA]</scope>
    <source>
        <strain evidence="13">MN2024</strain>
        <tissue evidence="13">Gills</tissue>
    </source>
</reference>
<organism evidence="13 14">
    <name type="scientific">Sinanodonta woodiana</name>
    <name type="common">Chinese pond mussel</name>
    <name type="synonym">Anodonta woodiana</name>
    <dbReference type="NCBI Taxonomy" id="1069815"/>
    <lineage>
        <taxon>Eukaryota</taxon>
        <taxon>Metazoa</taxon>
        <taxon>Spiralia</taxon>
        <taxon>Lophotrochozoa</taxon>
        <taxon>Mollusca</taxon>
        <taxon>Bivalvia</taxon>
        <taxon>Autobranchia</taxon>
        <taxon>Heteroconchia</taxon>
        <taxon>Palaeoheterodonta</taxon>
        <taxon>Unionida</taxon>
        <taxon>Unionoidea</taxon>
        <taxon>Unionidae</taxon>
        <taxon>Unioninae</taxon>
        <taxon>Sinanodonta</taxon>
    </lineage>
</organism>
<evidence type="ECO:0000256" key="1">
    <source>
        <dbReference type="ARBA" id="ARBA00004370"/>
    </source>
</evidence>
<dbReference type="InterPro" id="IPR001881">
    <property type="entry name" value="EGF-like_Ca-bd_dom"/>
</dbReference>
<dbReference type="PROSITE" id="PS01186">
    <property type="entry name" value="EGF_2"/>
    <property type="match status" value="5"/>
</dbReference>
<evidence type="ECO:0000256" key="9">
    <source>
        <dbReference type="SAM" id="MobiDB-lite"/>
    </source>
</evidence>
<dbReference type="InterPro" id="IPR001846">
    <property type="entry name" value="VWF_type-D"/>
</dbReference>
<keyword evidence="14" id="KW-1185">Reference proteome</keyword>
<evidence type="ECO:0000313" key="13">
    <source>
        <dbReference type="EMBL" id="KAL3857455.1"/>
    </source>
</evidence>
<gene>
    <name evidence="13" type="ORF">ACJMK2_012125</name>
</gene>
<feature type="domain" description="VWFD" evidence="12">
    <location>
        <begin position="574"/>
        <end position="782"/>
    </location>
</feature>
<keyword evidence="6" id="KW-0472">Membrane</keyword>
<feature type="domain" description="AMOP" evidence="11">
    <location>
        <begin position="430"/>
        <end position="562"/>
    </location>
</feature>
<dbReference type="InterPro" id="IPR009030">
    <property type="entry name" value="Growth_fac_rcpt_cys_sf"/>
</dbReference>
<proteinExistence type="predicted"/>
<comment type="caution">
    <text evidence="8">Lacks conserved residue(s) required for the propagation of feature annotation.</text>
</comment>
<evidence type="ECO:0000313" key="14">
    <source>
        <dbReference type="Proteomes" id="UP001634394"/>
    </source>
</evidence>